<dbReference type="HOGENOM" id="CLU_174570_0_0_10"/>
<dbReference type="OrthoDB" id="1073790at2"/>
<feature type="domain" description="DUF6956" evidence="1">
    <location>
        <begin position="5"/>
        <end position="81"/>
    </location>
</feature>
<dbReference type="RefSeq" id="WP_008154253.1">
    <property type="nucleotide sequence ID" value="NZ_JH976465.1"/>
</dbReference>
<organism evidence="2 3">
    <name type="scientific">Parabacteroides johnsonii CL02T12C29</name>
    <dbReference type="NCBI Taxonomy" id="999419"/>
    <lineage>
        <taxon>Bacteria</taxon>
        <taxon>Pseudomonadati</taxon>
        <taxon>Bacteroidota</taxon>
        <taxon>Bacteroidia</taxon>
        <taxon>Bacteroidales</taxon>
        <taxon>Tannerellaceae</taxon>
        <taxon>Parabacteroides</taxon>
    </lineage>
</organism>
<name>K5ZVP4_9BACT</name>
<sequence>MKTNTANYRTLIVTFAEPIRILDSYFDDAEAWGVASLKEWIDGYESTRFTQTGEHTAVITSEYNMAHVKEWLVRNTLIENCVQT</sequence>
<dbReference type="AlphaFoldDB" id="K5ZVP4"/>
<dbReference type="eggNOG" id="ENOG50342P7">
    <property type="taxonomic scope" value="Bacteria"/>
</dbReference>
<evidence type="ECO:0000259" key="1">
    <source>
        <dbReference type="Pfam" id="PF22273"/>
    </source>
</evidence>
<dbReference type="Proteomes" id="UP000001218">
    <property type="component" value="Unassembled WGS sequence"/>
</dbReference>
<accession>K5ZVP4</accession>
<gene>
    <name evidence="2" type="ORF">HMPREF1077_00266</name>
</gene>
<proteinExistence type="predicted"/>
<dbReference type="EMBL" id="AGZP01000004">
    <property type="protein sequence ID" value="EKN15561.1"/>
    <property type="molecule type" value="Genomic_DNA"/>
</dbReference>
<dbReference type="PATRIC" id="fig|999419.3.peg.266"/>
<protein>
    <recommendedName>
        <fullName evidence="1">DUF6956 domain-containing protein</fullName>
    </recommendedName>
</protein>
<dbReference type="Pfam" id="PF22273">
    <property type="entry name" value="DUF6956"/>
    <property type="match status" value="1"/>
</dbReference>
<evidence type="ECO:0000313" key="2">
    <source>
        <dbReference type="EMBL" id="EKN15561.1"/>
    </source>
</evidence>
<evidence type="ECO:0000313" key="3">
    <source>
        <dbReference type="Proteomes" id="UP000001218"/>
    </source>
</evidence>
<reference evidence="2 3" key="1">
    <citation type="submission" date="2012-02" db="EMBL/GenBank/DDBJ databases">
        <title>The Genome Sequence of Parabacteroides johnsonii CL02T12C29.</title>
        <authorList>
            <consortium name="The Broad Institute Genome Sequencing Platform"/>
            <person name="Earl A."/>
            <person name="Ward D."/>
            <person name="Feldgarden M."/>
            <person name="Gevers D."/>
            <person name="Zitomersky N.L."/>
            <person name="Coyne M.J."/>
            <person name="Comstock L.E."/>
            <person name="Young S.K."/>
            <person name="Zeng Q."/>
            <person name="Gargeya S."/>
            <person name="Fitzgerald M."/>
            <person name="Haas B."/>
            <person name="Abouelleil A."/>
            <person name="Alvarado L."/>
            <person name="Arachchi H.M."/>
            <person name="Berlin A."/>
            <person name="Chapman S.B."/>
            <person name="Gearin G."/>
            <person name="Goldberg J."/>
            <person name="Griggs A."/>
            <person name="Gujja S."/>
            <person name="Hansen M."/>
            <person name="Heiman D."/>
            <person name="Howarth C."/>
            <person name="Larimer J."/>
            <person name="Lui A."/>
            <person name="MacDonald P.J.P."/>
            <person name="McCowen C."/>
            <person name="Montmayeur A."/>
            <person name="Murphy C."/>
            <person name="Neiman D."/>
            <person name="Pearson M."/>
            <person name="Priest M."/>
            <person name="Roberts A."/>
            <person name="Saif S."/>
            <person name="Shea T."/>
            <person name="Sisk P."/>
            <person name="Stolte C."/>
            <person name="Sykes S."/>
            <person name="Wortman J."/>
            <person name="Nusbaum C."/>
            <person name="Birren B."/>
        </authorList>
    </citation>
    <scope>NUCLEOTIDE SEQUENCE [LARGE SCALE GENOMIC DNA]</scope>
    <source>
        <strain evidence="2 3">CL02T12C29</strain>
    </source>
</reference>
<dbReference type="InterPro" id="IPR054231">
    <property type="entry name" value="DUF6956"/>
</dbReference>
<comment type="caution">
    <text evidence="2">The sequence shown here is derived from an EMBL/GenBank/DDBJ whole genome shotgun (WGS) entry which is preliminary data.</text>
</comment>